<keyword evidence="1" id="KW-0472">Membrane</keyword>
<dbReference type="InterPro" id="IPR010898">
    <property type="entry name" value="Hpre_diP_synth_I"/>
</dbReference>
<dbReference type="EMBL" id="QVME01000001">
    <property type="protein sequence ID" value="RGE69532.1"/>
    <property type="molecule type" value="Genomic_DNA"/>
</dbReference>
<sequence>MKYRASRAAAMGLLFALSIVLSFAESALIPPLPVPGLKIGLSNIVTMYCLFCMGRREAYMIAVLKSMFVLFTRGAVGAAMSLAGGLASVTVMLLLGAEREKRSFLFISVCGGLAHNAGQLFMAAAVLKSAMVFYYFPALALFGIAMGVLTGVLLRSLMPHFKRIFF</sequence>
<reference evidence="2 4" key="1">
    <citation type="submission" date="2015-09" db="EMBL/GenBank/DDBJ databases">
        <authorList>
            <consortium name="Pathogen Informatics"/>
        </authorList>
    </citation>
    <scope>NUCLEOTIDE SEQUENCE [LARGE SCALE GENOMIC DNA]</scope>
    <source>
        <strain evidence="2 4">2789STDY5834939</strain>
    </source>
</reference>
<organism evidence="2 4">
    <name type="scientific">Anaerotruncus colihominis</name>
    <dbReference type="NCBI Taxonomy" id="169435"/>
    <lineage>
        <taxon>Bacteria</taxon>
        <taxon>Bacillati</taxon>
        <taxon>Bacillota</taxon>
        <taxon>Clostridia</taxon>
        <taxon>Eubacteriales</taxon>
        <taxon>Oscillospiraceae</taxon>
        <taxon>Anaerotruncus</taxon>
    </lineage>
</organism>
<evidence type="ECO:0000313" key="5">
    <source>
        <dbReference type="Proteomes" id="UP000260828"/>
    </source>
</evidence>
<dbReference type="RefSeq" id="WP_024730612.1">
    <property type="nucleotide sequence ID" value="NZ_CABIWA010000013.1"/>
</dbReference>
<keyword evidence="1" id="KW-1133">Transmembrane helix</keyword>
<dbReference type="EMBL" id="CZBE01000011">
    <property type="protein sequence ID" value="CUP75261.1"/>
    <property type="molecule type" value="Genomic_DNA"/>
</dbReference>
<gene>
    <name evidence="3" type="ORF">DXC40_00145</name>
    <name evidence="2" type="ORF">ERS852551_01825</name>
</gene>
<feature type="transmembrane region" description="Helical" evidence="1">
    <location>
        <begin position="104"/>
        <end position="127"/>
    </location>
</feature>
<proteinExistence type="predicted"/>
<evidence type="ECO:0000256" key="1">
    <source>
        <dbReference type="SAM" id="Phobius"/>
    </source>
</evidence>
<feature type="transmembrane region" description="Helical" evidence="1">
    <location>
        <begin position="133"/>
        <end position="154"/>
    </location>
</feature>
<feature type="transmembrane region" description="Helical" evidence="1">
    <location>
        <begin position="75"/>
        <end position="97"/>
    </location>
</feature>
<keyword evidence="1" id="KW-0812">Transmembrane</keyword>
<dbReference type="OrthoDB" id="9799095at2"/>
<dbReference type="PIRSF" id="PIRSF027391">
    <property type="entry name" value="Hpre_diP_synt_I"/>
    <property type="match status" value="1"/>
</dbReference>
<evidence type="ECO:0000313" key="2">
    <source>
        <dbReference type="EMBL" id="CUP75261.1"/>
    </source>
</evidence>
<dbReference type="GeneID" id="72462408"/>
<dbReference type="Proteomes" id="UP000260828">
    <property type="component" value="Unassembled WGS sequence"/>
</dbReference>
<dbReference type="Proteomes" id="UP000095765">
    <property type="component" value="Unassembled WGS sequence"/>
</dbReference>
<dbReference type="InterPro" id="IPR014535">
    <property type="entry name" value="Hpre_diP_synt_I"/>
</dbReference>
<protein>
    <submittedName>
        <fullName evidence="3">Gx transporter family protein</fullName>
    </submittedName>
    <submittedName>
        <fullName evidence="2">Heptaprenyl diphosphate synthase component I</fullName>
    </submittedName>
</protein>
<reference evidence="3 5" key="2">
    <citation type="submission" date="2018-08" db="EMBL/GenBank/DDBJ databases">
        <title>A genome reference for cultivated species of the human gut microbiota.</title>
        <authorList>
            <person name="Zou Y."/>
            <person name="Xue W."/>
            <person name="Luo G."/>
        </authorList>
    </citation>
    <scope>NUCLEOTIDE SEQUENCE [LARGE SCALE GENOMIC DNA]</scope>
    <source>
        <strain evidence="3 5">TF05-12AC</strain>
    </source>
</reference>
<name>A0A174QTL7_9FIRM</name>
<dbReference type="Gene3D" id="1.10.1760.20">
    <property type="match status" value="1"/>
</dbReference>
<evidence type="ECO:0000313" key="4">
    <source>
        <dbReference type="Proteomes" id="UP000095765"/>
    </source>
</evidence>
<evidence type="ECO:0000313" key="3">
    <source>
        <dbReference type="EMBL" id="RGE69532.1"/>
    </source>
</evidence>
<dbReference type="AlphaFoldDB" id="A0A174QTL7"/>
<accession>A0A174QTL7</accession>
<dbReference type="Pfam" id="PF07456">
    <property type="entry name" value="Hpre_diP_synt_I"/>
    <property type="match status" value="1"/>
</dbReference>